<evidence type="ECO:0000313" key="5">
    <source>
        <dbReference type="Proteomes" id="UP000010716"/>
    </source>
</evidence>
<dbReference type="AlphaFoldDB" id="F5L4P1"/>
<feature type="transmembrane region" description="Helical" evidence="2">
    <location>
        <begin position="237"/>
        <end position="267"/>
    </location>
</feature>
<proteinExistence type="predicted"/>
<evidence type="ECO:0000256" key="2">
    <source>
        <dbReference type="SAM" id="Phobius"/>
    </source>
</evidence>
<feature type="coiled-coil region" evidence="1">
    <location>
        <begin position="315"/>
        <end position="342"/>
    </location>
</feature>
<feature type="coiled-coil region" evidence="1">
    <location>
        <begin position="466"/>
        <end position="507"/>
    </location>
</feature>
<evidence type="ECO:0000313" key="4">
    <source>
        <dbReference type="EMBL" id="QZT33954.1"/>
    </source>
</evidence>
<organism evidence="3 5">
    <name type="scientific">Caldalkalibacillus thermarum (strain TA2.A1)</name>
    <dbReference type="NCBI Taxonomy" id="986075"/>
    <lineage>
        <taxon>Bacteria</taxon>
        <taxon>Bacillati</taxon>
        <taxon>Bacillota</taxon>
        <taxon>Bacilli</taxon>
        <taxon>Bacillales</taxon>
        <taxon>Bacillaceae</taxon>
        <taxon>Caldalkalibacillus</taxon>
    </lineage>
</organism>
<keyword evidence="2" id="KW-0472">Membrane</keyword>
<dbReference type="KEGG" id="cthu:HUR95_00490"/>
<gene>
    <name evidence="3" type="ORF">CathTA2_0754</name>
    <name evidence="4" type="ORF">HUR95_00490</name>
</gene>
<keyword evidence="2" id="KW-0812">Transmembrane</keyword>
<evidence type="ECO:0000313" key="3">
    <source>
        <dbReference type="EMBL" id="EGL83707.1"/>
    </source>
</evidence>
<dbReference type="EMBL" id="AFCE01000088">
    <property type="protein sequence ID" value="EGL83707.1"/>
    <property type="molecule type" value="Genomic_DNA"/>
</dbReference>
<dbReference type="OrthoDB" id="2675821at2"/>
<reference evidence="4" key="3">
    <citation type="submission" date="2021-08" db="EMBL/GenBank/DDBJ databases">
        <authorList>
            <person name="de Jong S."/>
            <person name="van den Broek M."/>
            <person name="Merkel A."/>
            <person name="de la Torre Cortes P."/>
            <person name="Kalamorz F."/>
            <person name="Cook G."/>
            <person name="van Loosdrecht M."/>
            <person name="McMillan D."/>
        </authorList>
    </citation>
    <scope>NUCLEOTIDE SEQUENCE</scope>
    <source>
        <strain evidence="4">TA2.A1</strain>
    </source>
</reference>
<evidence type="ECO:0000313" key="6">
    <source>
        <dbReference type="Proteomes" id="UP000825179"/>
    </source>
</evidence>
<dbReference type="Proteomes" id="UP000825179">
    <property type="component" value="Chromosome"/>
</dbReference>
<dbReference type="EMBL" id="CP082237">
    <property type="protein sequence ID" value="QZT33954.1"/>
    <property type="molecule type" value="Genomic_DNA"/>
</dbReference>
<dbReference type="eggNOG" id="ENOG502ZB1K">
    <property type="taxonomic scope" value="Bacteria"/>
</dbReference>
<accession>F5L4P1</accession>
<dbReference type="Proteomes" id="UP000010716">
    <property type="component" value="Unassembled WGS sequence"/>
</dbReference>
<reference evidence="4 6" key="2">
    <citation type="journal article" date="2020" name="Extremophiles">
        <title>Genomic analysis of Caldalkalibacillus thermarum TA2.A1 reveals aerobic alkaliphilic metabolism and evolutionary hallmarks linking alkaliphilic bacteria and plant life.</title>
        <authorList>
            <person name="de Jong S.I."/>
            <person name="van den Broek M.A."/>
            <person name="Merkel A.Y."/>
            <person name="de la Torre Cortes P."/>
            <person name="Kalamorz F."/>
            <person name="Cook G.M."/>
            <person name="van Loosdrecht M.C.M."/>
            <person name="McMillan D.G.G."/>
        </authorList>
    </citation>
    <scope>NUCLEOTIDE SEQUENCE [LARGE SCALE GENOMIC DNA]</scope>
    <source>
        <strain evidence="4 6">TA2.A1</strain>
    </source>
</reference>
<name>F5L4P1_CALTT</name>
<sequence length="516" mass="59864">MNGPKISGQDLINAVMVADAELLKLCYVTLTKMSMWRMFASKVGQTADRILRRTEVNRYQNYLKKEVRELNMPLDQLRLKLLLTLAEKLNVPMNHLDTYKGLVELGEKLLDHAVKAYKAVDKKFTGHSFDHYVRYQLEKMFEVIGQQFRQASEKQREAFARQVSAFIEQMPVEQQEMIRKKLKLEDLSAQTVSRVLMISGNWAALYGLVSSMGFAFYTTASSLLAASAGLFGLTLPFGAYTFMSSIIAVVASPVFLAFMLPALGIYVGIQKKKLIRLFSPLVLMQLCLSYFSYDSSKVPSLDALFNWWNGIARKYQNLSTEIREFEKQLEDIQQEIAEKQMFRNEILQDIEINKHLRARVKEDIKQKIKTTNRNLLPKILLSAPLYKRYVSIKLDIGRLKRKRVSGEGVLEWLKAQGQKLHREYLRHSKEKEMEQTLDALADLVLKKKIAIAQEEQERWAQTLESERELERELDSVQQEIQNLEKRANEVKSRLDTLKQEHKRLDNDYYGLSQLFK</sequence>
<dbReference type="RefSeq" id="WP_007503244.1">
    <property type="nucleotide sequence ID" value="NZ_AFCE01000088.1"/>
</dbReference>
<keyword evidence="1" id="KW-0175">Coiled coil</keyword>
<keyword evidence="2" id="KW-1133">Transmembrane helix</keyword>
<reference evidence="3 5" key="1">
    <citation type="journal article" date="2011" name="J. Bacteriol.">
        <title>Draft genome sequence of the thermoalkaliphilic Caldalkalibacillus thermarum strain TA2.A1.</title>
        <authorList>
            <person name="Kalamorz F."/>
            <person name="Keis S."/>
            <person name="McMillan D.G."/>
            <person name="Olsson K."/>
            <person name="Stanton J.A."/>
            <person name="Stockwell P."/>
            <person name="Black M.A."/>
            <person name="Klingeman D.M."/>
            <person name="Land M.L."/>
            <person name="Han C.S."/>
            <person name="Martin S.L."/>
            <person name="Becher S.A."/>
            <person name="Peddie C.J."/>
            <person name="Morgan H.W."/>
            <person name="Matthies D."/>
            <person name="Preiss L."/>
            <person name="Meier T."/>
            <person name="Brown S.D."/>
            <person name="Cook G.M."/>
        </authorList>
    </citation>
    <scope>NUCLEOTIDE SEQUENCE [LARGE SCALE GENOMIC DNA]</scope>
    <source>
        <strain evidence="3 5">TA2.A1</strain>
    </source>
</reference>
<evidence type="ECO:0000256" key="1">
    <source>
        <dbReference type="SAM" id="Coils"/>
    </source>
</evidence>
<keyword evidence="6" id="KW-1185">Reference proteome</keyword>
<protein>
    <submittedName>
        <fullName evidence="3">Uncharacterized protein</fullName>
    </submittedName>
</protein>
<feature type="transmembrane region" description="Helical" evidence="2">
    <location>
        <begin position="203"/>
        <end position="231"/>
    </location>
</feature>